<dbReference type="VEuPathDB" id="TrichDB:TVAGG3_0771090"/>
<reference evidence="2" key="1">
    <citation type="submission" date="2006-10" db="EMBL/GenBank/DDBJ databases">
        <authorList>
            <person name="Amadeo P."/>
            <person name="Zhao Q."/>
            <person name="Wortman J."/>
            <person name="Fraser-Liggett C."/>
            <person name="Carlton J."/>
        </authorList>
    </citation>
    <scope>NUCLEOTIDE SEQUENCE</scope>
    <source>
        <strain evidence="2">G3</strain>
    </source>
</reference>
<dbReference type="InParanoid" id="A2D984"/>
<feature type="region of interest" description="Disordered" evidence="1">
    <location>
        <begin position="1"/>
        <end position="40"/>
    </location>
</feature>
<feature type="compositionally biased region" description="Polar residues" evidence="1">
    <location>
        <begin position="12"/>
        <end position="28"/>
    </location>
</feature>
<dbReference type="VEuPathDB" id="TrichDB:TVAG_183460"/>
<evidence type="ECO:0000313" key="3">
    <source>
        <dbReference type="Proteomes" id="UP000001542"/>
    </source>
</evidence>
<reference evidence="2" key="2">
    <citation type="journal article" date="2007" name="Science">
        <title>Draft genome sequence of the sexually transmitted pathogen Trichomonas vaginalis.</title>
        <authorList>
            <person name="Carlton J.M."/>
            <person name="Hirt R.P."/>
            <person name="Silva J.C."/>
            <person name="Delcher A.L."/>
            <person name="Schatz M."/>
            <person name="Zhao Q."/>
            <person name="Wortman J.R."/>
            <person name="Bidwell S.L."/>
            <person name="Alsmark U.C.M."/>
            <person name="Besteiro S."/>
            <person name="Sicheritz-Ponten T."/>
            <person name="Noel C.J."/>
            <person name="Dacks J.B."/>
            <person name="Foster P.G."/>
            <person name="Simillion C."/>
            <person name="Van de Peer Y."/>
            <person name="Miranda-Saavedra D."/>
            <person name="Barton G.J."/>
            <person name="Westrop G.D."/>
            <person name="Mueller S."/>
            <person name="Dessi D."/>
            <person name="Fiori P.L."/>
            <person name="Ren Q."/>
            <person name="Paulsen I."/>
            <person name="Zhang H."/>
            <person name="Bastida-Corcuera F.D."/>
            <person name="Simoes-Barbosa A."/>
            <person name="Brown M.T."/>
            <person name="Hayes R.D."/>
            <person name="Mukherjee M."/>
            <person name="Okumura C.Y."/>
            <person name="Schneider R."/>
            <person name="Smith A.J."/>
            <person name="Vanacova S."/>
            <person name="Villalvazo M."/>
            <person name="Haas B.J."/>
            <person name="Pertea M."/>
            <person name="Feldblyum T.V."/>
            <person name="Utterback T.R."/>
            <person name="Shu C.L."/>
            <person name="Osoegawa K."/>
            <person name="de Jong P.J."/>
            <person name="Hrdy I."/>
            <person name="Horvathova L."/>
            <person name="Zubacova Z."/>
            <person name="Dolezal P."/>
            <person name="Malik S.B."/>
            <person name="Logsdon J.M. Jr."/>
            <person name="Henze K."/>
            <person name="Gupta A."/>
            <person name="Wang C.C."/>
            <person name="Dunne R.L."/>
            <person name="Upcroft J.A."/>
            <person name="Upcroft P."/>
            <person name="White O."/>
            <person name="Salzberg S.L."/>
            <person name="Tang P."/>
            <person name="Chiu C.-H."/>
            <person name="Lee Y.-S."/>
            <person name="Embley T.M."/>
            <person name="Coombs G.H."/>
            <person name="Mottram J.C."/>
            <person name="Tachezy J."/>
            <person name="Fraser-Liggett C.M."/>
            <person name="Johnson P.J."/>
        </authorList>
    </citation>
    <scope>NUCLEOTIDE SEQUENCE [LARGE SCALE GENOMIC DNA]</scope>
    <source>
        <strain evidence="2">G3</strain>
    </source>
</reference>
<evidence type="ECO:0000256" key="1">
    <source>
        <dbReference type="SAM" id="MobiDB-lite"/>
    </source>
</evidence>
<dbReference type="RefSeq" id="XP_001584096.1">
    <property type="nucleotide sequence ID" value="XM_001584046.1"/>
</dbReference>
<protein>
    <submittedName>
        <fullName evidence="2">Uncharacterized protein</fullName>
    </submittedName>
</protein>
<gene>
    <name evidence="2" type="ORF">TVAG_183460</name>
</gene>
<dbReference type="AlphaFoldDB" id="A2D984"/>
<dbReference type="Proteomes" id="UP000001542">
    <property type="component" value="Unassembled WGS sequence"/>
</dbReference>
<name>A2D984_TRIV3</name>
<dbReference type="EMBL" id="DS113180">
    <property type="protein sequence ID" value="EAY23110.1"/>
    <property type="molecule type" value="Genomic_DNA"/>
</dbReference>
<keyword evidence="3" id="KW-1185">Reference proteome</keyword>
<proteinExistence type="predicted"/>
<organism evidence="2 3">
    <name type="scientific">Trichomonas vaginalis (strain ATCC PRA-98 / G3)</name>
    <dbReference type="NCBI Taxonomy" id="412133"/>
    <lineage>
        <taxon>Eukaryota</taxon>
        <taxon>Metamonada</taxon>
        <taxon>Parabasalia</taxon>
        <taxon>Trichomonadida</taxon>
        <taxon>Trichomonadidae</taxon>
        <taxon>Trichomonas</taxon>
    </lineage>
</organism>
<sequence>MTSKITVKARSKTSISNDTSEPTISKSPMPTPRRTSTSIKKKIKKDEPIILTGRPIEVKSSNTVGFKHGGIKTEQDLTHFRNIFEKETSDVQARSVFRELEEKLSHVPLDDYEKLEPQDQYKIIQQLLDIYNFSWNE</sequence>
<dbReference type="KEGG" id="tva:5468669"/>
<accession>A2D984</accession>
<evidence type="ECO:0000313" key="2">
    <source>
        <dbReference type="EMBL" id="EAY23110.1"/>
    </source>
</evidence>